<dbReference type="InterPro" id="IPR057041">
    <property type="entry name" value="SCAP_N"/>
</dbReference>
<comment type="subcellular location">
    <subcellularLocation>
        <location evidence="2">Endomembrane system</location>
    </subcellularLocation>
    <subcellularLocation>
        <location evidence="1">Endoplasmic reticulum</location>
    </subcellularLocation>
</comment>
<name>A0A8J2EHM3_COTCN</name>
<evidence type="ECO:0000256" key="4">
    <source>
        <dbReference type="ARBA" id="ARBA00023136"/>
    </source>
</evidence>
<evidence type="ECO:0000256" key="5">
    <source>
        <dbReference type="SAM" id="Phobius"/>
    </source>
</evidence>
<keyword evidence="4 5" id="KW-0472">Membrane</keyword>
<evidence type="ECO:0000256" key="2">
    <source>
        <dbReference type="ARBA" id="ARBA00004308"/>
    </source>
</evidence>
<dbReference type="GO" id="GO:0005789">
    <property type="term" value="C:endoplasmic reticulum membrane"/>
    <property type="evidence" value="ECO:0007669"/>
    <property type="project" value="InterPro"/>
</dbReference>
<comment type="caution">
    <text evidence="7">The sequence shown here is derived from an EMBL/GenBank/DDBJ whole genome shotgun (WGS) entry which is preliminary data.</text>
</comment>
<keyword evidence="5" id="KW-1133">Transmembrane helix</keyword>
<dbReference type="PANTHER" id="PTHR46378:SF1">
    <property type="entry name" value="STEROL REGULATORY ELEMENT-BINDING PROTEIN CLEAVAGE-ACTIVATING PROTEIN"/>
    <property type="match status" value="1"/>
</dbReference>
<accession>A0A8J2EHM3</accession>
<reference evidence="7" key="1">
    <citation type="submission" date="2021-04" db="EMBL/GenBank/DDBJ databases">
        <authorList>
            <person name="Chebbi M.A.C M."/>
        </authorList>
    </citation>
    <scope>NUCLEOTIDE SEQUENCE</scope>
</reference>
<keyword evidence="3" id="KW-0256">Endoplasmic reticulum</keyword>
<dbReference type="GO" id="GO:0032936">
    <property type="term" value="C:SREBP-SCAP complex"/>
    <property type="evidence" value="ECO:0007669"/>
    <property type="project" value="TreeGrafter"/>
</dbReference>
<keyword evidence="5" id="KW-0812">Transmembrane</keyword>
<protein>
    <submittedName>
        <fullName evidence="7">Similar to SCAP: Sterol regulatory element-binding protein cleavage-activating protein (Homo sapiens)</fullName>
    </submittedName>
</protein>
<evidence type="ECO:0000259" key="6">
    <source>
        <dbReference type="Pfam" id="PF24006"/>
    </source>
</evidence>
<dbReference type="AlphaFoldDB" id="A0A8J2EHM3"/>
<sequence length="118" mass="13013">MSRSLPDRVAGLYYAHGLFCSSHPVAILSLAISIILICCYPLINLPMPGNTPKVVINTTVTNGSNRSESSLLYVQQVSLRIGVVPWAEDLALSDAFRAPLYEVFNLLEIIQNYQDTET</sequence>
<evidence type="ECO:0000313" key="8">
    <source>
        <dbReference type="Proteomes" id="UP000786811"/>
    </source>
</evidence>
<evidence type="ECO:0000256" key="1">
    <source>
        <dbReference type="ARBA" id="ARBA00004240"/>
    </source>
</evidence>
<evidence type="ECO:0000313" key="7">
    <source>
        <dbReference type="EMBL" id="CAG5070419.1"/>
    </source>
</evidence>
<feature type="transmembrane region" description="Helical" evidence="5">
    <location>
        <begin position="12"/>
        <end position="43"/>
    </location>
</feature>
<dbReference type="Pfam" id="PF24006">
    <property type="entry name" value="SCAP_N"/>
    <property type="match status" value="1"/>
</dbReference>
<dbReference type="OrthoDB" id="361494at2759"/>
<dbReference type="EMBL" id="CAJNRD030000072">
    <property type="protein sequence ID" value="CAG5070419.1"/>
    <property type="molecule type" value="Genomic_DNA"/>
</dbReference>
<evidence type="ECO:0000256" key="3">
    <source>
        <dbReference type="ARBA" id="ARBA00022824"/>
    </source>
</evidence>
<dbReference type="PANTHER" id="PTHR46378">
    <property type="entry name" value="STEROL REGULATORY ELEMENT-BINDING PROTEIN CLEAVAGE-ACTIVATING PROTEIN"/>
    <property type="match status" value="1"/>
</dbReference>
<dbReference type="GO" id="GO:0032934">
    <property type="term" value="F:sterol binding"/>
    <property type="evidence" value="ECO:0007669"/>
    <property type="project" value="InterPro"/>
</dbReference>
<gene>
    <name evidence="7" type="ORF">HICCMSTLAB_LOCUS8</name>
</gene>
<organism evidence="7 8">
    <name type="scientific">Cotesia congregata</name>
    <name type="common">Parasitoid wasp</name>
    <name type="synonym">Apanteles congregatus</name>
    <dbReference type="NCBI Taxonomy" id="51543"/>
    <lineage>
        <taxon>Eukaryota</taxon>
        <taxon>Metazoa</taxon>
        <taxon>Ecdysozoa</taxon>
        <taxon>Arthropoda</taxon>
        <taxon>Hexapoda</taxon>
        <taxon>Insecta</taxon>
        <taxon>Pterygota</taxon>
        <taxon>Neoptera</taxon>
        <taxon>Endopterygota</taxon>
        <taxon>Hymenoptera</taxon>
        <taxon>Apocrita</taxon>
        <taxon>Ichneumonoidea</taxon>
        <taxon>Braconidae</taxon>
        <taxon>Microgastrinae</taxon>
        <taxon>Cotesia</taxon>
    </lineage>
</organism>
<dbReference type="GO" id="GO:0032933">
    <property type="term" value="P:SREBP signaling pathway"/>
    <property type="evidence" value="ECO:0007669"/>
    <property type="project" value="InterPro"/>
</dbReference>
<dbReference type="GO" id="GO:0000139">
    <property type="term" value="C:Golgi membrane"/>
    <property type="evidence" value="ECO:0007669"/>
    <property type="project" value="InterPro"/>
</dbReference>
<keyword evidence="8" id="KW-1185">Reference proteome</keyword>
<feature type="domain" description="SCAP N-terminal" evidence="6">
    <location>
        <begin position="70"/>
        <end position="116"/>
    </location>
</feature>
<proteinExistence type="predicted"/>
<dbReference type="Proteomes" id="UP000786811">
    <property type="component" value="Unassembled WGS sequence"/>
</dbReference>
<dbReference type="GO" id="GO:0045540">
    <property type="term" value="P:regulation of cholesterol biosynthetic process"/>
    <property type="evidence" value="ECO:0007669"/>
    <property type="project" value="TreeGrafter"/>
</dbReference>
<dbReference type="InterPro" id="IPR030225">
    <property type="entry name" value="SCAP"/>
</dbReference>